<dbReference type="Gene3D" id="2.30.30.830">
    <property type="match status" value="1"/>
</dbReference>
<evidence type="ECO:0000256" key="5">
    <source>
        <dbReference type="ARBA" id="ARBA00022692"/>
    </source>
</evidence>
<evidence type="ECO:0000313" key="13">
    <source>
        <dbReference type="EMBL" id="QNE06332.1"/>
    </source>
</evidence>
<protein>
    <submittedName>
        <fullName evidence="13">PDZ domain-containing protein</fullName>
    </submittedName>
</protein>
<keyword evidence="7 10" id="KW-1133">Transmembrane helix</keyword>
<evidence type="ECO:0000256" key="1">
    <source>
        <dbReference type="ARBA" id="ARBA00004533"/>
    </source>
</evidence>
<dbReference type="InterPro" id="IPR024961">
    <property type="entry name" value="T2SS_GspC_N"/>
</dbReference>
<evidence type="ECO:0000256" key="4">
    <source>
        <dbReference type="ARBA" id="ARBA00022519"/>
    </source>
</evidence>
<dbReference type="InterPro" id="IPR036034">
    <property type="entry name" value="PDZ_sf"/>
</dbReference>
<keyword evidence="6" id="KW-0653">Protein transport</keyword>
<reference evidence="13 14" key="1">
    <citation type="submission" date="2020-08" db="EMBL/GenBank/DDBJ databases">
        <authorList>
            <person name="Liu G."/>
            <person name="Sun C."/>
        </authorList>
    </citation>
    <scope>NUCLEOTIDE SEQUENCE [LARGE SCALE GENOMIC DNA]</scope>
    <source>
        <strain evidence="13 14">OT19</strain>
    </source>
</reference>
<dbReference type="GO" id="GO:0015031">
    <property type="term" value="P:protein transport"/>
    <property type="evidence" value="ECO:0007669"/>
    <property type="project" value="UniProtKB-KW"/>
</dbReference>
<dbReference type="Pfam" id="PF11356">
    <property type="entry name" value="T2SSC"/>
    <property type="match status" value="1"/>
</dbReference>
<dbReference type="EMBL" id="CP060052">
    <property type="protein sequence ID" value="QNE06332.1"/>
    <property type="molecule type" value="Genomic_DNA"/>
</dbReference>
<keyword evidence="8 10" id="KW-0472">Membrane</keyword>
<proteinExistence type="predicted"/>
<evidence type="ECO:0000256" key="7">
    <source>
        <dbReference type="ARBA" id="ARBA00022989"/>
    </source>
</evidence>
<feature type="compositionally biased region" description="Low complexity" evidence="9">
    <location>
        <begin position="167"/>
        <end position="195"/>
    </location>
</feature>
<evidence type="ECO:0000256" key="6">
    <source>
        <dbReference type="ARBA" id="ARBA00022927"/>
    </source>
</evidence>
<keyword evidence="4" id="KW-0997">Cell inner membrane</keyword>
<accession>A0A7G6VX67</accession>
<organism evidence="13 14">
    <name type="scientific">Croceicoccus marinus</name>
    <dbReference type="NCBI Taxonomy" id="450378"/>
    <lineage>
        <taxon>Bacteria</taxon>
        <taxon>Pseudomonadati</taxon>
        <taxon>Pseudomonadota</taxon>
        <taxon>Alphaproteobacteria</taxon>
        <taxon>Sphingomonadales</taxon>
        <taxon>Erythrobacteraceae</taxon>
        <taxon>Croceicoccus</taxon>
    </lineage>
</organism>
<evidence type="ECO:0000256" key="9">
    <source>
        <dbReference type="SAM" id="MobiDB-lite"/>
    </source>
</evidence>
<feature type="domain" description="Type II secretion system protein GspC N-terminal" evidence="11">
    <location>
        <begin position="27"/>
        <end position="160"/>
    </location>
</feature>
<dbReference type="SUPFAM" id="SSF50156">
    <property type="entry name" value="PDZ domain-like"/>
    <property type="match status" value="1"/>
</dbReference>
<dbReference type="RefSeq" id="WP_185885335.1">
    <property type="nucleotide sequence ID" value="NZ_CP060052.1"/>
</dbReference>
<feature type="domain" description="PDZ" evidence="12">
    <location>
        <begin position="217"/>
        <end position="298"/>
    </location>
</feature>
<dbReference type="Pfam" id="PF13180">
    <property type="entry name" value="PDZ_2"/>
    <property type="match status" value="1"/>
</dbReference>
<evidence type="ECO:0000256" key="2">
    <source>
        <dbReference type="ARBA" id="ARBA00022448"/>
    </source>
</evidence>
<name>A0A7G6VX67_9SPHN</name>
<evidence type="ECO:0000259" key="11">
    <source>
        <dbReference type="Pfam" id="PF11356"/>
    </source>
</evidence>
<keyword evidence="3" id="KW-1003">Cell membrane</keyword>
<dbReference type="Proteomes" id="UP000515297">
    <property type="component" value="Chromosome"/>
</dbReference>
<comment type="subcellular location">
    <subcellularLocation>
        <location evidence="1">Cell inner membrane</location>
    </subcellularLocation>
</comment>
<evidence type="ECO:0000256" key="3">
    <source>
        <dbReference type="ARBA" id="ARBA00022475"/>
    </source>
</evidence>
<feature type="region of interest" description="Disordered" evidence="9">
    <location>
        <begin position="165"/>
        <end position="223"/>
    </location>
</feature>
<dbReference type="InterPro" id="IPR001478">
    <property type="entry name" value="PDZ"/>
</dbReference>
<sequence length="300" mass="31522">MKSLRFGRLGQSGPRLRGWTLHDALWWLLAAGIVIAAVRLFWMVVTPVSPLGEWRPASVRVMSDSARTALMTGFDPFNRNTPVTMAETEMVETITDLPLTVYGIRYNAATGAGTAIIADNDGEQRIYRIGEEVSPGVTLSALEFDHIVLSRGGSRELLYLDQSQPAPSIQPSVQPSGGSSAQSSSQSSAGPAVQPEEAPPTPSSIRNRMSAGELGTGVSFTPSQQGGMFSGLNVAPAGDGSVFRAAGLRDGDVVVAMGGQRITSPSQAAQLSGAFTPGSQVSLTVRRDGREVPVNITVAP</sequence>
<dbReference type="GO" id="GO:0005886">
    <property type="term" value="C:plasma membrane"/>
    <property type="evidence" value="ECO:0007669"/>
    <property type="project" value="UniProtKB-SubCell"/>
</dbReference>
<keyword evidence="2" id="KW-0813">Transport</keyword>
<evidence type="ECO:0000256" key="8">
    <source>
        <dbReference type="ARBA" id="ARBA00023136"/>
    </source>
</evidence>
<dbReference type="Gene3D" id="2.30.42.10">
    <property type="match status" value="1"/>
</dbReference>
<evidence type="ECO:0000259" key="12">
    <source>
        <dbReference type="Pfam" id="PF13180"/>
    </source>
</evidence>
<evidence type="ECO:0000256" key="10">
    <source>
        <dbReference type="SAM" id="Phobius"/>
    </source>
</evidence>
<dbReference type="AlphaFoldDB" id="A0A7G6VX67"/>
<evidence type="ECO:0000313" key="14">
    <source>
        <dbReference type="Proteomes" id="UP000515297"/>
    </source>
</evidence>
<feature type="transmembrane region" description="Helical" evidence="10">
    <location>
        <begin position="24"/>
        <end position="45"/>
    </location>
</feature>
<gene>
    <name evidence="13" type="ORF">H4O24_06965</name>
</gene>
<keyword evidence="5 10" id="KW-0812">Transmembrane</keyword>